<dbReference type="Pfam" id="PF09823">
    <property type="entry name" value="DUF2357"/>
    <property type="match status" value="1"/>
</dbReference>
<dbReference type="InterPro" id="IPR018633">
    <property type="entry name" value="DUF2357"/>
</dbReference>
<reference evidence="2" key="1">
    <citation type="submission" date="2022-05" db="EMBL/GenBank/DDBJ databases">
        <authorList>
            <person name="Park J.-S."/>
        </authorList>
    </citation>
    <scope>NUCLEOTIDE SEQUENCE</scope>
    <source>
        <strain evidence="2">2012CJ41-6</strain>
    </source>
</reference>
<dbReference type="InterPro" id="IPR007505">
    <property type="entry name" value="PDDEXK_7"/>
</dbReference>
<dbReference type="Pfam" id="PF04411">
    <property type="entry name" value="PDDEXK_7"/>
    <property type="match status" value="1"/>
</dbReference>
<proteinExistence type="predicted"/>
<accession>A0ABT0Q5D7</accession>
<feature type="domain" description="DUF2357" evidence="1">
    <location>
        <begin position="74"/>
        <end position="326"/>
    </location>
</feature>
<name>A0ABT0Q5D7_9RHOB</name>
<comment type="caution">
    <text evidence="2">The sequence shown here is derived from an EMBL/GenBank/DDBJ whole genome shotgun (WGS) entry which is preliminary data.</text>
</comment>
<gene>
    <name evidence="2" type="ORF">M3P21_11320</name>
</gene>
<protein>
    <submittedName>
        <fullName evidence="2">Restriction endonuclease-like protein</fullName>
    </submittedName>
</protein>
<dbReference type="Proteomes" id="UP001203880">
    <property type="component" value="Unassembled WGS sequence"/>
</dbReference>
<organism evidence="2 3">
    <name type="scientific">Ruegeria spongiae</name>
    <dbReference type="NCBI Taxonomy" id="2942209"/>
    <lineage>
        <taxon>Bacteria</taxon>
        <taxon>Pseudomonadati</taxon>
        <taxon>Pseudomonadota</taxon>
        <taxon>Alphaproteobacteria</taxon>
        <taxon>Rhodobacterales</taxon>
        <taxon>Roseobacteraceae</taxon>
        <taxon>Ruegeria</taxon>
    </lineage>
</organism>
<evidence type="ECO:0000313" key="2">
    <source>
        <dbReference type="EMBL" id="MCL6284119.1"/>
    </source>
</evidence>
<dbReference type="RefSeq" id="WP_249710090.1">
    <property type="nucleotide sequence ID" value="NZ_JAMFMB010000012.1"/>
</dbReference>
<evidence type="ECO:0000313" key="3">
    <source>
        <dbReference type="Proteomes" id="UP001203880"/>
    </source>
</evidence>
<sequence length="556" mass="62836">MSSLHIISEDTGASWQIWPAPDIIPAGEIREVRSYIFELRDSDRVQDIDLLIDGLPLEALRVRTPRTARWRWQTGFHAGEVAAELKTPGRTPIRFELTTDPDRKKLTRSDFDTMLSDILHDSFALFALTNFRKGIKQDISTKPPAIARLEYLRSRMDALECVIKEIERRPRRHLRSEERIIPYHQMRKATGNEVIRSFAGGRVARVPPNTRLPSTLRGFLPKDFRVQERFSSFDLPEHRQMAAVLASWASWLTASAEQLETVSKPRDPETSQSAALWANRCRRLAKRVHVMREAAPLKDLPHASPQLQLTSLFRSDPNYRKFYKLYQEFNLGLASVFGDFLNLPLARTFDLYELWCFLRLVHAGVREFGPAAVDFKNLFIGNSAGGLTIAASAVTVNVSSSWELMFQKRYEEFWKADDKRGSFSRTMTPDIVLAGPNSISPGPSKLIVLDAKYRIDTALNDAISSIHTYRDALVEDVGGSDFPGIVQAAYLLTPHIPDTSQSDYQETAMPGRLFHPDYRSTFRFGAATLKPGMPLAEICACLRAIIKDARSNAASP</sequence>
<dbReference type="EMBL" id="JAMFMB010000012">
    <property type="protein sequence ID" value="MCL6284119.1"/>
    <property type="molecule type" value="Genomic_DNA"/>
</dbReference>
<evidence type="ECO:0000259" key="1">
    <source>
        <dbReference type="Pfam" id="PF09823"/>
    </source>
</evidence>
<keyword evidence="3" id="KW-1185">Reference proteome</keyword>